<dbReference type="EMBL" id="KK114806">
    <property type="protein sequence ID" value="KFM63366.1"/>
    <property type="molecule type" value="Genomic_DNA"/>
</dbReference>
<dbReference type="STRING" id="407821.A0A087TE27"/>
<organism evidence="1 2">
    <name type="scientific">Stegodyphus mimosarum</name>
    <name type="common">African social velvet spider</name>
    <dbReference type="NCBI Taxonomy" id="407821"/>
    <lineage>
        <taxon>Eukaryota</taxon>
        <taxon>Metazoa</taxon>
        <taxon>Ecdysozoa</taxon>
        <taxon>Arthropoda</taxon>
        <taxon>Chelicerata</taxon>
        <taxon>Arachnida</taxon>
        <taxon>Araneae</taxon>
        <taxon>Araneomorphae</taxon>
        <taxon>Entelegynae</taxon>
        <taxon>Eresoidea</taxon>
        <taxon>Eresidae</taxon>
        <taxon>Stegodyphus</taxon>
    </lineage>
</organism>
<name>A0A087TE27_STEMI</name>
<evidence type="ECO:0000313" key="2">
    <source>
        <dbReference type="Proteomes" id="UP000054359"/>
    </source>
</evidence>
<evidence type="ECO:0008006" key="3">
    <source>
        <dbReference type="Google" id="ProtNLM"/>
    </source>
</evidence>
<sequence>MVFKDFTSKEELLDMISLKERTRGVDIFKAFKNLFNEVPLFKLVSITMDSAATMRGSINEFIALCQKKDEFPAF</sequence>
<dbReference type="AlphaFoldDB" id="A0A087TE27"/>
<proteinExistence type="predicted"/>
<keyword evidence="2" id="KW-1185">Reference proteome</keyword>
<reference evidence="1 2" key="1">
    <citation type="submission" date="2013-11" db="EMBL/GenBank/DDBJ databases">
        <title>Genome sequencing of Stegodyphus mimosarum.</title>
        <authorList>
            <person name="Bechsgaard J."/>
        </authorList>
    </citation>
    <scope>NUCLEOTIDE SEQUENCE [LARGE SCALE GENOMIC DNA]</scope>
</reference>
<dbReference type="OrthoDB" id="6416985at2759"/>
<evidence type="ECO:0000313" key="1">
    <source>
        <dbReference type="EMBL" id="KFM63366.1"/>
    </source>
</evidence>
<dbReference type="Proteomes" id="UP000054359">
    <property type="component" value="Unassembled WGS sequence"/>
</dbReference>
<accession>A0A087TE27</accession>
<protein>
    <recommendedName>
        <fullName evidence="3">SCAN domain-containing protein 3</fullName>
    </recommendedName>
</protein>
<gene>
    <name evidence="1" type="ORF">X975_25157</name>
</gene>
<feature type="non-terminal residue" evidence="1">
    <location>
        <position position="74"/>
    </location>
</feature>